<dbReference type="Proteomes" id="UP000201613">
    <property type="component" value="Unassembled WGS sequence"/>
</dbReference>
<dbReference type="RefSeq" id="WP_093993331.1">
    <property type="nucleotide sequence ID" value="NZ_FXZK01000007.1"/>
</dbReference>
<evidence type="ECO:0000313" key="1">
    <source>
        <dbReference type="EMBL" id="SMY09151.1"/>
    </source>
</evidence>
<dbReference type="SUPFAM" id="SSF52540">
    <property type="entry name" value="P-loop containing nucleoside triphosphate hydrolases"/>
    <property type="match status" value="1"/>
</dbReference>
<dbReference type="EMBL" id="FXZK01000007">
    <property type="protein sequence ID" value="SMY09151.1"/>
    <property type="molecule type" value="Genomic_DNA"/>
</dbReference>
<protein>
    <submittedName>
        <fullName evidence="1">Uncharacterized protein</fullName>
    </submittedName>
</protein>
<accession>A0A238LHM3</accession>
<dbReference type="Gene3D" id="3.40.50.300">
    <property type="entry name" value="P-loop containing nucleotide triphosphate hydrolases"/>
    <property type="match status" value="1"/>
</dbReference>
<dbReference type="OrthoDB" id="7838069at2"/>
<dbReference type="AlphaFoldDB" id="A0A238LHM3"/>
<gene>
    <name evidence="1" type="ORF">LOM8899_03313</name>
</gene>
<evidence type="ECO:0000313" key="2">
    <source>
        <dbReference type="Proteomes" id="UP000201613"/>
    </source>
</evidence>
<dbReference type="InterPro" id="IPR027417">
    <property type="entry name" value="P-loop_NTPase"/>
</dbReference>
<proteinExistence type="predicted"/>
<organism evidence="1 2">
    <name type="scientific">Flavimaricola marinus</name>
    <dbReference type="NCBI Taxonomy" id="1819565"/>
    <lineage>
        <taxon>Bacteria</taxon>
        <taxon>Pseudomonadati</taxon>
        <taxon>Pseudomonadota</taxon>
        <taxon>Alphaproteobacteria</taxon>
        <taxon>Rhodobacterales</taxon>
        <taxon>Paracoccaceae</taxon>
        <taxon>Flavimaricola</taxon>
    </lineage>
</organism>
<keyword evidence="2" id="KW-1185">Reference proteome</keyword>
<name>A0A238LHM3_9RHOB</name>
<sequence>MMQSPRKITFASPAEPSGASWLINCLIELGIRVDHRPATTKLWRGRADATFWRQDGDRFSLDPRAEVMGKWIPALVMHDSFHFRTDVIVDYRQDLPLRTDDLGTVILFLRDPRDALYSMFRRQSPDLSFEEHCNLPNPATLLPAPDHWLLHAESWRALAGGRVYLFKAYKTDATALLSRILGDLDLHYTPDQVDAAVAASGIEQARAAEALYKARNPGDIEVANRAGLVGDWRNYGEGASTIARIEARCGGIMQALGMQTDTAVSDAPLGAAQSRYLRLYDRMIRPAILGAPSGDDGSFDYVKRVIAQISREQLIRSKRPDADCLQLTQSLAEFATAAGLPPQPHLAEIGDHFRPGRTGHMSTVAELMRKRRAAQAK</sequence>
<reference evidence="1 2" key="1">
    <citation type="submission" date="2017-05" db="EMBL/GenBank/DDBJ databases">
        <authorList>
            <person name="Song R."/>
            <person name="Chenine A.L."/>
            <person name="Ruprecht R.M."/>
        </authorList>
    </citation>
    <scope>NUCLEOTIDE SEQUENCE [LARGE SCALE GENOMIC DNA]</scope>
    <source>
        <strain evidence="1 2">CECT 8899</strain>
    </source>
</reference>